<feature type="domain" description="Methylated-DNA-[protein]-cysteine S-methyltransferase DNA binding" evidence="7">
    <location>
        <begin position="101"/>
        <end position="180"/>
    </location>
</feature>
<gene>
    <name evidence="8" type="ORF">SS37A_09080</name>
</gene>
<dbReference type="CDD" id="cd06445">
    <property type="entry name" value="ATase"/>
    <property type="match status" value="1"/>
</dbReference>
<proteinExistence type="predicted"/>
<evidence type="ECO:0000259" key="7">
    <source>
        <dbReference type="Pfam" id="PF01035"/>
    </source>
</evidence>
<dbReference type="SUPFAM" id="SSF53155">
    <property type="entry name" value="Methylated DNA-protein cysteine methyltransferase domain"/>
    <property type="match status" value="1"/>
</dbReference>
<dbReference type="PANTHER" id="PTHR10815">
    <property type="entry name" value="METHYLATED-DNA--PROTEIN-CYSTEINE METHYLTRANSFERASE"/>
    <property type="match status" value="1"/>
</dbReference>
<evidence type="ECO:0000256" key="5">
    <source>
        <dbReference type="ARBA" id="ARBA00023204"/>
    </source>
</evidence>
<keyword evidence="9" id="KW-1185">Reference proteome</keyword>
<keyword evidence="5" id="KW-0234">DNA repair</keyword>
<dbReference type="SUPFAM" id="SSF46767">
    <property type="entry name" value="Methylated DNA-protein cysteine methyltransferase, C-terminal domain"/>
    <property type="match status" value="1"/>
</dbReference>
<dbReference type="NCBIfam" id="TIGR00589">
    <property type="entry name" value="ogt"/>
    <property type="match status" value="1"/>
</dbReference>
<dbReference type="PANTHER" id="PTHR10815:SF14">
    <property type="entry name" value="BIFUNCTIONAL TRANSCRIPTIONAL ACTIVATOR_DNA REPAIR ENZYME ADA"/>
    <property type="match status" value="1"/>
</dbReference>
<dbReference type="InterPro" id="IPR014048">
    <property type="entry name" value="MethylDNA_cys_MeTrfase_DNA-bd"/>
</dbReference>
<reference evidence="8 9" key="1">
    <citation type="journal article" date="2023" name="Int. J. Syst. Evol. Microbiol.">
        <title>Methylocystis iwaonis sp. nov., a type II methane-oxidizing bacterium from surface soil of a rice paddy field in Japan, and emended description of the genus Methylocystis (ex Whittenbury et al. 1970) Bowman et al. 1993.</title>
        <authorList>
            <person name="Kaise H."/>
            <person name="Sawadogo J.B."/>
            <person name="Alam M.S."/>
            <person name="Ueno C."/>
            <person name="Dianou D."/>
            <person name="Shinjo R."/>
            <person name="Asakawa S."/>
        </authorList>
    </citation>
    <scope>NUCLEOTIDE SEQUENCE [LARGE SCALE GENOMIC DNA]</scope>
    <source>
        <strain evidence="8 9">SS37A-Re</strain>
    </source>
</reference>
<dbReference type="PROSITE" id="PS00374">
    <property type="entry name" value="MGMT"/>
    <property type="match status" value="1"/>
</dbReference>
<evidence type="ECO:0000313" key="9">
    <source>
        <dbReference type="Proteomes" id="UP001317629"/>
    </source>
</evidence>
<evidence type="ECO:0000256" key="3">
    <source>
        <dbReference type="ARBA" id="ARBA00022679"/>
    </source>
</evidence>
<dbReference type="InterPro" id="IPR036388">
    <property type="entry name" value="WH-like_DNA-bd_sf"/>
</dbReference>
<dbReference type="Proteomes" id="UP001317629">
    <property type="component" value="Chromosome"/>
</dbReference>
<comment type="catalytic activity">
    <reaction evidence="6">
        <text>a 6-O-methyl-2'-deoxyguanosine in DNA + L-cysteinyl-[protein] = S-methyl-L-cysteinyl-[protein] + a 2'-deoxyguanosine in DNA</text>
        <dbReference type="Rhea" id="RHEA:24000"/>
        <dbReference type="Rhea" id="RHEA-COMP:10131"/>
        <dbReference type="Rhea" id="RHEA-COMP:10132"/>
        <dbReference type="Rhea" id="RHEA-COMP:11367"/>
        <dbReference type="Rhea" id="RHEA-COMP:11368"/>
        <dbReference type="ChEBI" id="CHEBI:29950"/>
        <dbReference type="ChEBI" id="CHEBI:82612"/>
        <dbReference type="ChEBI" id="CHEBI:85445"/>
        <dbReference type="ChEBI" id="CHEBI:85448"/>
        <dbReference type="EC" id="2.1.1.63"/>
    </reaction>
</comment>
<evidence type="ECO:0000313" key="8">
    <source>
        <dbReference type="EMBL" id="BDV33379.1"/>
    </source>
</evidence>
<dbReference type="EMBL" id="AP027142">
    <property type="protein sequence ID" value="BDV33379.1"/>
    <property type="molecule type" value="Genomic_DNA"/>
</dbReference>
<keyword evidence="4" id="KW-0227">DNA damage</keyword>
<dbReference type="RefSeq" id="WP_281930776.1">
    <property type="nucleotide sequence ID" value="NZ_AP027142.1"/>
</dbReference>
<dbReference type="Gene3D" id="1.10.10.10">
    <property type="entry name" value="Winged helix-like DNA-binding domain superfamily/Winged helix DNA-binding domain"/>
    <property type="match status" value="1"/>
</dbReference>
<keyword evidence="3" id="KW-0808">Transferase</keyword>
<keyword evidence="2" id="KW-0489">Methyltransferase</keyword>
<comment type="catalytic activity">
    <reaction evidence="1">
        <text>a 4-O-methyl-thymidine in DNA + L-cysteinyl-[protein] = a thymidine in DNA + S-methyl-L-cysteinyl-[protein]</text>
        <dbReference type="Rhea" id="RHEA:53428"/>
        <dbReference type="Rhea" id="RHEA-COMP:10131"/>
        <dbReference type="Rhea" id="RHEA-COMP:10132"/>
        <dbReference type="Rhea" id="RHEA-COMP:13555"/>
        <dbReference type="Rhea" id="RHEA-COMP:13556"/>
        <dbReference type="ChEBI" id="CHEBI:29950"/>
        <dbReference type="ChEBI" id="CHEBI:82612"/>
        <dbReference type="ChEBI" id="CHEBI:137386"/>
        <dbReference type="ChEBI" id="CHEBI:137387"/>
        <dbReference type="EC" id="2.1.1.63"/>
    </reaction>
</comment>
<dbReference type="Pfam" id="PF01035">
    <property type="entry name" value="DNA_binding_1"/>
    <property type="match status" value="1"/>
</dbReference>
<organism evidence="8 9">
    <name type="scientific">Methylocystis iwaonis</name>
    <dbReference type="NCBI Taxonomy" id="2885079"/>
    <lineage>
        <taxon>Bacteria</taxon>
        <taxon>Pseudomonadati</taxon>
        <taxon>Pseudomonadota</taxon>
        <taxon>Alphaproteobacteria</taxon>
        <taxon>Hyphomicrobiales</taxon>
        <taxon>Methylocystaceae</taxon>
        <taxon>Methylocystis</taxon>
    </lineage>
</organism>
<dbReference type="InterPro" id="IPR036631">
    <property type="entry name" value="MGMT_N_sf"/>
</dbReference>
<protein>
    <recommendedName>
        <fullName evidence="7">Methylated-DNA-[protein]-cysteine S-methyltransferase DNA binding domain-containing protein</fullName>
    </recommendedName>
</protein>
<evidence type="ECO:0000256" key="6">
    <source>
        <dbReference type="ARBA" id="ARBA00049348"/>
    </source>
</evidence>
<dbReference type="Gene3D" id="3.30.160.70">
    <property type="entry name" value="Methylated DNA-protein cysteine methyltransferase domain"/>
    <property type="match status" value="1"/>
</dbReference>
<sequence length="188" mass="20239">MKAQSLLETPLAVPTPGVETIHYSLRRCSLGKALIAVSEKGVCAILLGDDAEVLQDDLRRRFKKALLIEDADGDALVDAALAMIERPNSPVAFPIDARGTEFQRRVWAALREIPPGHTTSYGEIARRIGAPKATRAVGSAIGANPVAVAVPCHRVLRSDGALSGYHWGADRKRVLLAREKAVLPRHVA</sequence>
<dbReference type="InterPro" id="IPR036217">
    <property type="entry name" value="MethylDNA_cys_MeTrfase_DNAb"/>
</dbReference>
<evidence type="ECO:0000256" key="2">
    <source>
        <dbReference type="ARBA" id="ARBA00022603"/>
    </source>
</evidence>
<dbReference type="InterPro" id="IPR001497">
    <property type="entry name" value="MethylDNA_cys_MeTrfase_AS"/>
</dbReference>
<accession>A0ABM8E678</accession>
<name>A0ABM8E678_9HYPH</name>
<evidence type="ECO:0000256" key="4">
    <source>
        <dbReference type="ARBA" id="ARBA00022763"/>
    </source>
</evidence>
<evidence type="ECO:0000256" key="1">
    <source>
        <dbReference type="ARBA" id="ARBA00001286"/>
    </source>
</evidence>